<dbReference type="Pfam" id="PF12800">
    <property type="entry name" value="Fer4_4"/>
    <property type="match status" value="1"/>
</dbReference>
<proteinExistence type="predicted"/>
<accession>A0A098B931</accession>
<organism evidence="6">
    <name type="scientific">Desulfitobacterium hafniense</name>
    <name type="common">Desulfitobacterium frappieri</name>
    <dbReference type="NCBI Taxonomy" id="49338"/>
    <lineage>
        <taxon>Bacteria</taxon>
        <taxon>Bacillati</taxon>
        <taxon>Bacillota</taxon>
        <taxon>Clostridia</taxon>
        <taxon>Eubacteriales</taxon>
        <taxon>Desulfitobacteriaceae</taxon>
        <taxon>Desulfitobacterium</taxon>
    </lineage>
</organism>
<reference evidence="6" key="1">
    <citation type="submission" date="2014-07" db="EMBL/GenBank/DDBJ databases">
        <authorList>
            <person name="Hornung V.Bastian."/>
        </authorList>
    </citation>
    <scope>NUCLEOTIDE SEQUENCE</scope>
    <source>
        <strain evidence="6">PCE-S</strain>
    </source>
</reference>
<evidence type="ECO:0000313" key="8">
    <source>
        <dbReference type="Proteomes" id="UP000054623"/>
    </source>
</evidence>
<protein>
    <submittedName>
        <fullName evidence="7">4Fe-4S ferredoxin</fullName>
    </submittedName>
    <submittedName>
        <fullName evidence="6">Molybdopterin oxidoreductase, chain B</fullName>
    </submittedName>
</protein>
<dbReference type="PROSITE" id="PS51379">
    <property type="entry name" value="4FE4S_FER_2"/>
    <property type="match status" value="3"/>
</dbReference>
<evidence type="ECO:0000313" key="6">
    <source>
        <dbReference type="EMBL" id="CDX04356.1"/>
    </source>
</evidence>
<evidence type="ECO:0000313" key="7">
    <source>
        <dbReference type="EMBL" id="KTE92971.1"/>
    </source>
</evidence>
<dbReference type="GO" id="GO:0046872">
    <property type="term" value="F:metal ion binding"/>
    <property type="evidence" value="ECO:0007669"/>
    <property type="project" value="UniProtKB-KW"/>
</dbReference>
<dbReference type="EMBL" id="LK996017">
    <property type="protein sequence ID" value="CDX04356.1"/>
    <property type="molecule type" value="Genomic_DNA"/>
</dbReference>
<feature type="domain" description="4Fe-4S ferredoxin-type" evidence="5">
    <location>
        <begin position="49"/>
        <end position="80"/>
    </location>
</feature>
<keyword evidence="3" id="KW-0408">Iron</keyword>
<dbReference type="Gene3D" id="3.30.70.20">
    <property type="match status" value="3"/>
</dbReference>
<dbReference type="PROSITE" id="PS00198">
    <property type="entry name" value="4FE4S_FER_1"/>
    <property type="match status" value="1"/>
</dbReference>
<dbReference type="EMBL" id="LOCK01000009">
    <property type="protein sequence ID" value="KTE92971.1"/>
    <property type="molecule type" value="Genomic_DNA"/>
</dbReference>
<evidence type="ECO:0000259" key="5">
    <source>
        <dbReference type="PROSITE" id="PS51379"/>
    </source>
</evidence>
<dbReference type="PATRIC" id="fig|49338.4.peg.4808"/>
<dbReference type="PANTHER" id="PTHR43177:SF3">
    <property type="entry name" value="PROTEIN NRFC HOMOLOG"/>
    <property type="match status" value="1"/>
</dbReference>
<dbReference type="SUPFAM" id="SSF54862">
    <property type="entry name" value="4Fe-4S ferredoxins"/>
    <property type="match status" value="1"/>
</dbReference>
<dbReference type="CDD" id="cd10551">
    <property type="entry name" value="PsrB"/>
    <property type="match status" value="1"/>
</dbReference>
<dbReference type="Pfam" id="PF13247">
    <property type="entry name" value="Fer4_11"/>
    <property type="match status" value="2"/>
</dbReference>
<evidence type="ECO:0000256" key="3">
    <source>
        <dbReference type="ARBA" id="ARBA00023004"/>
    </source>
</evidence>
<keyword evidence="2" id="KW-0479">Metal-binding</keyword>
<dbReference type="InterPro" id="IPR017900">
    <property type="entry name" value="4Fe4S_Fe_S_CS"/>
</dbReference>
<dbReference type="PANTHER" id="PTHR43177">
    <property type="entry name" value="PROTEIN NRFC"/>
    <property type="match status" value="1"/>
</dbReference>
<dbReference type="GO" id="GO:0051539">
    <property type="term" value="F:4 iron, 4 sulfur cluster binding"/>
    <property type="evidence" value="ECO:0007669"/>
    <property type="project" value="UniProtKB-KW"/>
</dbReference>
<dbReference type="AlphaFoldDB" id="A0A098B931"/>
<name>A0A098B931_DESHA</name>
<gene>
    <name evidence="7" type="ORF">AT727_16020</name>
    <name evidence="6" type="ORF">DPCES_4470</name>
</gene>
<keyword evidence="4" id="KW-0411">Iron-sulfur</keyword>
<sequence length="231" mass="25575">MARYGMVINLHKCVGCGACGIACKNENNVDQGMFWAHHIKQTTGVFPNVTYEYVPTLCNHCDQAACVRACPTKAMYKDDKGLTLHNPNKCIGCKSCMLACPYEVINYNAKEPHGHWRDKISVIAQCTTNGAETAEKVGEKIPYYNPDRAATYDGIRPKGIVEKCTLCDHRLAKGEIPYCAASCPADARTVGDFDDPTSEVSQLIGKYGYKQLKPNAGTQPKVFYIRDFHHS</sequence>
<feature type="domain" description="4Fe-4S ferredoxin-type" evidence="5">
    <location>
        <begin position="81"/>
        <end position="110"/>
    </location>
</feature>
<evidence type="ECO:0000256" key="2">
    <source>
        <dbReference type="ARBA" id="ARBA00022723"/>
    </source>
</evidence>
<dbReference type="OrthoDB" id="9810688at2"/>
<dbReference type="Proteomes" id="UP000054623">
    <property type="component" value="Unassembled WGS sequence"/>
</dbReference>
<keyword evidence="1" id="KW-0004">4Fe-4S</keyword>
<evidence type="ECO:0000256" key="4">
    <source>
        <dbReference type="ARBA" id="ARBA00023014"/>
    </source>
</evidence>
<dbReference type="RefSeq" id="WP_011461607.1">
    <property type="nucleotide sequence ID" value="NZ_LK996017.1"/>
</dbReference>
<dbReference type="InterPro" id="IPR050954">
    <property type="entry name" value="ET_IronSulfur_Cluster-Binding"/>
</dbReference>
<dbReference type="InterPro" id="IPR017896">
    <property type="entry name" value="4Fe4S_Fe-S-bd"/>
</dbReference>
<reference evidence="7 8" key="2">
    <citation type="submission" date="2015-12" db="EMBL/GenBank/DDBJ databases">
        <title>Draft Genome Sequence of Desulfitobacterium hafniense Strain DH, a Sulfate-reducing Bacterium Isolated from Paddy Soils.</title>
        <authorList>
            <person name="Bao P."/>
            <person name="Zhang X."/>
            <person name="Li G."/>
        </authorList>
    </citation>
    <scope>NUCLEOTIDE SEQUENCE [LARGE SCALE GENOMIC DNA]</scope>
    <source>
        <strain evidence="7 8">DH</strain>
    </source>
</reference>
<feature type="domain" description="4Fe-4S ferredoxin-type" evidence="5">
    <location>
        <begin position="4"/>
        <end position="34"/>
    </location>
</feature>
<evidence type="ECO:0000256" key="1">
    <source>
        <dbReference type="ARBA" id="ARBA00022485"/>
    </source>
</evidence>